<organism evidence="2 3">
    <name type="scientific">Pseudoalteromonas piscicida</name>
    <dbReference type="NCBI Taxonomy" id="43662"/>
    <lineage>
        <taxon>Bacteria</taxon>
        <taxon>Pseudomonadati</taxon>
        <taxon>Pseudomonadota</taxon>
        <taxon>Gammaproteobacteria</taxon>
        <taxon>Alteromonadales</taxon>
        <taxon>Pseudoalteromonadaceae</taxon>
        <taxon>Pseudoalteromonas</taxon>
    </lineage>
</organism>
<proteinExistence type="predicted"/>
<dbReference type="RefSeq" id="WP_010370591.1">
    <property type="nucleotide sequence ID" value="NZ_CP011924.1"/>
</dbReference>
<evidence type="ECO:0008006" key="4">
    <source>
        <dbReference type="Google" id="ProtNLM"/>
    </source>
</evidence>
<keyword evidence="3" id="KW-1185">Reference proteome</keyword>
<keyword evidence="1" id="KW-0472">Membrane</keyword>
<evidence type="ECO:0000313" key="2">
    <source>
        <dbReference type="EMBL" id="ATD05460.1"/>
    </source>
</evidence>
<protein>
    <recommendedName>
        <fullName evidence="4">DUF3592 domain-containing protein</fullName>
    </recommendedName>
</protein>
<feature type="transmembrane region" description="Helical" evidence="1">
    <location>
        <begin position="20"/>
        <end position="43"/>
    </location>
</feature>
<keyword evidence="1" id="KW-0812">Transmembrane</keyword>
<sequence length="189" mass="21701">MTKEKSLSLSTKLKFLFAAIGKHLGFISVGIPFYIVGGFIIYIGVTEQYGAGIGAVIFGAIFILIPLGMYAFSLPSSIRYYYEKELTKEFGKHLLGTITNKRIESNTYVHRDEYDREVEHRETFYFVEYSYQFQGSREGEFILDNKDFYDKLQVEDDLPIQVLTVKPSVAEPRLIKLGKRYGLKPAESY</sequence>
<feature type="transmembrane region" description="Helical" evidence="1">
    <location>
        <begin position="49"/>
        <end position="72"/>
    </location>
</feature>
<reference evidence="2 3" key="1">
    <citation type="submission" date="2015-06" db="EMBL/GenBank/DDBJ databases">
        <authorList>
            <person name="Xie B.-B."/>
            <person name="Rong J.-C."/>
            <person name="Qin Q.-L."/>
            <person name="Zhang Y.-Z."/>
        </authorList>
    </citation>
    <scope>NUCLEOTIDE SEQUENCE [LARGE SCALE GENOMIC DNA]</scope>
    <source>
        <strain evidence="2 3">JCM 20779</strain>
    </source>
</reference>
<keyword evidence="1" id="KW-1133">Transmembrane helix</keyword>
<name>A0ABN5C7T3_PSEO7</name>
<evidence type="ECO:0000256" key="1">
    <source>
        <dbReference type="SAM" id="Phobius"/>
    </source>
</evidence>
<dbReference type="EMBL" id="CP011924">
    <property type="protein sequence ID" value="ATD05460.1"/>
    <property type="molecule type" value="Genomic_DNA"/>
</dbReference>
<evidence type="ECO:0000313" key="3">
    <source>
        <dbReference type="Proteomes" id="UP000016521"/>
    </source>
</evidence>
<dbReference type="Proteomes" id="UP000016521">
    <property type="component" value="Chromosome I"/>
</dbReference>
<gene>
    <name evidence="2" type="ORF">PPIS_a0086</name>
</gene>
<accession>A0ABN5C7T3</accession>